<accession>K3WLU4</accession>
<proteinExistence type="predicted"/>
<dbReference type="InParanoid" id="K3WLU4"/>
<feature type="region of interest" description="Disordered" evidence="2">
    <location>
        <begin position="1"/>
        <end position="37"/>
    </location>
</feature>
<dbReference type="EMBL" id="GL376573">
    <property type="status" value="NOT_ANNOTATED_CDS"/>
    <property type="molecule type" value="Genomic_DNA"/>
</dbReference>
<dbReference type="eggNOG" id="ENOG502SIY8">
    <property type="taxonomic scope" value="Eukaryota"/>
</dbReference>
<dbReference type="HOGENOM" id="CLU_042483_0_0_1"/>
<dbReference type="PANTHER" id="PTHR35796:SF3">
    <property type="entry name" value="BHLH DOMAIN-CONTAINING PROTEIN"/>
    <property type="match status" value="1"/>
</dbReference>
<evidence type="ECO:0008006" key="5">
    <source>
        <dbReference type="Google" id="ProtNLM"/>
    </source>
</evidence>
<dbReference type="EnsemblProtists" id="PYU1_T005936">
    <property type="protein sequence ID" value="PYU1_T005936"/>
    <property type="gene ID" value="PYU1_G005924"/>
</dbReference>
<evidence type="ECO:0000256" key="2">
    <source>
        <dbReference type="SAM" id="MobiDB-lite"/>
    </source>
</evidence>
<dbReference type="VEuPathDB" id="FungiDB:PYU1_G005924"/>
<dbReference type="PANTHER" id="PTHR35796">
    <property type="entry name" value="HYPOTHETICAL CYTOSOLIC PROTEIN"/>
    <property type="match status" value="1"/>
</dbReference>
<protein>
    <recommendedName>
        <fullName evidence="5">START domain-containing protein</fullName>
    </recommendedName>
</protein>
<feature type="coiled-coil region" evidence="1">
    <location>
        <begin position="168"/>
        <end position="195"/>
    </location>
</feature>
<reference evidence="3" key="3">
    <citation type="submission" date="2015-02" db="UniProtKB">
        <authorList>
            <consortium name="EnsemblProtists"/>
        </authorList>
    </citation>
    <scope>IDENTIFICATION</scope>
    <source>
        <strain evidence="3">DAOM BR144</strain>
    </source>
</reference>
<keyword evidence="4" id="KW-1185">Reference proteome</keyword>
<dbReference type="AlphaFoldDB" id="K3WLU4"/>
<keyword evidence="1" id="KW-0175">Coiled coil</keyword>
<dbReference type="Proteomes" id="UP000019132">
    <property type="component" value="Unassembled WGS sequence"/>
</dbReference>
<name>K3WLU4_GLOUD</name>
<organism evidence="3 4">
    <name type="scientific">Globisporangium ultimum (strain ATCC 200006 / CBS 805.95 / DAOM BR144)</name>
    <name type="common">Pythium ultimum</name>
    <dbReference type="NCBI Taxonomy" id="431595"/>
    <lineage>
        <taxon>Eukaryota</taxon>
        <taxon>Sar</taxon>
        <taxon>Stramenopiles</taxon>
        <taxon>Oomycota</taxon>
        <taxon>Peronosporomycetes</taxon>
        <taxon>Pythiales</taxon>
        <taxon>Pythiaceae</taxon>
        <taxon>Globisporangium</taxon>
    </lineage>
</organism>
<evidence type="ECO:0000313" key="3">
    <source>
        <dbReference type="EnsemblProtists" id="PYU1_T005936"/>
    </source>
</evidence>
<sequence>MLQAVMATIPPPPSSETARDSNAPLSATAHDGVPAPAATAPLLSDQELLDVLSQIDHDPMPPSQQQQKRIEVTSSVSADMGVPAAMGMSAAGSALADAWASMDMLEDNVFGTDDFADLMDTLSHSDETESTADSVSSPPGDQKKSTPSSAGAVNISSKLATSGAKPSRKRRKHELDNLRALATALEAKLASIKEANGTDQPGTKHFWKRISDQLLVEKQKAMGENARLREILKDQVKVVKSLQRSLAKSPDLNKLGVFPPDALNQSKESSKQIYGSMFNNIASSYDDMDTIFKQADVPDPTKDSRKVNMEMRTEGDRHVMCMQVVESKVLPFSFLFIGDAAWKYLSNANEEEQRTGFHREFKNQGDDIFGECKLDCTTGVVKLAGHVAMRRYIEKHRLTFVWECMGTCQNNPFSTKVVQMQEKGWCLFEPSEDDPLNSTIFRTCVHFTPKPMNEPQVITGSPIDVGLTTELVLGVYEKTVAYICNAVLSSLLEDLQAAK</sequence>
<feature type="region of interest" description="Disordered" evidence="2">
    <location>
        <begin position="124"/>
        <end position="151"/>
    </location>
</feature>
<evidence type="ECO:0000256" key="1">
    <source>
        <dbReference type="SAM" id="Coils"/>
    </source>
</evidence>
<reference evidence="4" key="1">
    <citation type="journal article" date="2010" name="Genome Biol.">
        <title>Genome sequence of the necrotrophic plant pathogen Pythium ultimum reveals original pathogenicity mechanisms and effector repertoire.</title>
        <authorList>
            <person name="Levesque C.A."/>
            <person name="Brouwer H."/>
            <person name="Cano L."/>
            <person name="Hamilton J.P."/>
            <person name="Holt C."/>
            <person name="Huitema E."/>
            <person name="Raffaele S."/>
            <person name="Robideau G.P."/>
            <person name="Thines M."/>
            <person name="Win J."/>
            <person name="Zerillo M.M."/>
            <person name="Beakes G.W."/>
            <person name="Boore J.L."/>
            <person name="Busam D."/>
            <person name="Dumas B."/>
            <person name="Ferriera S."/>
            <person name="Fuerstenberg S.I."/>
            <person name="Gachon C.M."/>
            <person name="Gaulin E."/>
            <person name="Govers F."/>
            <person name="Grenville-Briggs L."/>
            <person name="Horner N."/>
            <person name="Hostetler J."/>
            <person name="Jiang R.H."/>
            <person name="Johnson J."/>
            <person name="Krajaejun T."/>
            <person name="Lin H."/>
            <person name="Meijer H.J."/>
            <person name="Moore B."/>
            <person name="Morris P."/>
            <person name="Phuntmart V."/>
            <person name="Puiu D."/>
            <person name="Shetty J."/>
            <person name="Stajich J.E."/>
            <person name="Tripathy S."/>
            <person name="Wawra S."/>
            <person name="van West P."/>
            <person name="Whitty B.R."/>
            <person name="Coutinho P.M."/>
            <person name="Henrissat B."/>
            <person name="Martin F."/>
            <person name="Thomas P.D."/>
            <person name="Tyler B.M."/>
            <person name="De Vries R.P."/>
            <person name="Kamoun S."/>
            <person name="Yandell M."/>
            <person name="Tisserat N."/>
            <person name="Buell C.R."/>
        </authorList>
    </citation>
    <scope>NUCLEOTIDE SEQUENCE</scope>
    <source>
        <strain evidence="4">DAOM:BR144</strain>
    </source>
</reference>
<evidence type="ECO:0000313" key="4">
    <source>
        <dbReference type="Proteomes" id="UP000019132"/>
    </source>
</evidence>
<reference evidence="4" key="2">
    <citation type="submission" date="2010-04" db="EMBL/GenBank/DDBJ databases">
        <authorList>
            <person name="Buell R."/>
            <person name="Hamilton J."/>
            <person name="Hostetler J."/>
        </authorList>
    </citation>
    <scope>NUCLEOTIDE SEQUENCE [LARGE SCALE GENOMIC DNA]</scope>
    <source>
        <strain evidence="4">DAOM:BR144</strain>
    </source>
</reference>
<dbReference type="OMA" id="TIFRACV"/>
<feature type="compositionally biased region" description="Polar residues" evidence="2">
    <location>
        <begin position="131"/>
        <end position="151"/>
    </location>
</feature>